<organism evidence="1 2">
    <name type="scientific">Flemingia macrophylla</name>
    <dbReference type="NCBI Taxonomy" id="520843"/>
    <lineage>
        <taxon>Eukaryota</taxon>
        <taxon>Viridiplantae</taxon>
        <taxon>Streptophyta</taxon>
        <taxon>Embryophyta</taxon>
        <taxon>Tracheophyta</taxon>
        <taxon>Spermatophyta</taxon>
        <taxon>Magnoliopsida</taxon>
        <taxon>eudicotyledons</taxon>
        <taxon>Gunneridae</taxon>
        <taxon>Pentapetalae</taxon>
        <taxon>rosids</taxon>
        <taxon>fabids</taxon>
        <taxon>Fabales</taxon>
        <taxon>Fabaceae</taxon>
        <taxon>Papilionoideae</taxon>
        <taxon>50 kb inversion clade</taxon>
        <taxon>NPAAA clade</taxon>
        <taxon>indigoferoid/millettioid clade</taxon>
        <taxon>Phaseoleae</taxon>
        <taxon>Flemingia</taxon>
    </lineage>
</organism>
<evidence type="ECO:0000313" key="2">
    <source>
        <dbReference type="Proteomes" id="UP001603857"/>
    </source>
</evidence>
<sequence length="64" mass="7023">MSVKESPKICCTDRAAKAISAIEKIRATKTSLGIDIFVLSTLHRNQGMKDFSKPAGLDFNNPQE</sequence>
<accession>A0ABD1M4A3</accession>
<proteinExistence type="predicted"/>
<protein>
    <submittedName>
        <fullName evidence="1">Uncharacterized protein</fullName>
    </submittedName>
</protein>
<comment type="caution">
    <text evidence="1">The sequence shown here is derived from an EMBL/GenBank/DDBJ whole genome shotgun (WGS) entry which is preliminary data.</text>
</comment>
<name>A0ABD1M4A3_9FABA</name>
<dbReference type="AlphaFoldDB" id="A0ABD1M4A3"/>
<dbReference type="Proteomes" id="UP001603857">
    <property type="component" value="Unassembled WGS sequence"/>
</dbReference>
<dbReference type="EMBL" id="JBGMDY010000006">
    <property type="protein sequence ID" value="KAL2329975.1"/>
    <property type="molecule type" value="Genomic_DNA"/>
</dbReference>
<reference evidence="1 2" key="1">
    <citation type="submission" date="2024-08" db="EMBL/GenBank/DDBJ databases">
        <title>Insights into the chromosomal genome structure of Flemingia macrophylla.</title>
        <authorList>
            <person name="Ding Y."/>
            <person name="Zhao Y."/>
            <person name="Bi W."/>
            <person name="Wu M."/>
            <person name="Zhao G."/>
            <person name="Gong Y."/>
            <person name="Li W."/>
            <person name="Zhang P."/>
        </authorList>
    </citation>
    <scope>NUCLEOTIDE SEQUENCE [LARGE SCALE GENOMIC DNA]</scope>
    <source>
        <strain evidence="1">DYQJB</strain>
        <tissue evidence="1">Leaf</tissue>
    </source>
</reference>
<evidence type="ECO:0000313" key="1">
    <source>
        <dbReference type="EMBL" id="KAL2329975.1"/>
    </source>
</evidence>
<gene>
    <name evidence="1" type="ORF">Fmac_017556</name>
</gene>
<keyword evidence="2" id="KW-1185">Reference proteome</keyword>